<comment type="caution">
    <text evidence="1">Lacks conserved residue(s) required for the propagation of feature annotation.</text>
</comment>
<keyword evidence="1" id="KW-1133">Transmembrane helix</keyword>
<protein>
    <recommendedName>
        <fullName evidence="1">GPI ethanolamine phosphate transferase 1</fullName>
        <ecNumber evidence="1">2.-.-.-</ecNumber>
    </recommendedName>
</protein>
<evidence type="ECO:0000259" key="2">
    <source>
        <dbReference type="Pfam" id="PF04987"/>
    </source>
</evidence>
<dbReference type="PANTHER" id="PTHR12250:SF0">
    <property type="entry name" value="GPI ETHANOLAMINE PHOSPHATE TRANSFERASE 1"/>
    <property type="match status" value="1"/>
</dbReference>
<feature type="transmembrane region" description="Helical" evidence="1">
    <location>
        <begin position="174"/>
        <end position="193"/>
    </location>
</feature>
<keyword evidence="1" id="KW-0256">Endoplasmic reticulum</keyword>
<dbReference type="GO" id="GO:0006506">
    <property type="term" value="P:GPI anchor biosynthetic process"/>
    <property type="evidence" value="ECO:0007669"/>
    <property type="project" value="UniProtKB-UniPathway"/>
</dbReference>
<keyword evidence="1" id="KW-0337">GPI-anchor biosynthesis</keyword>
<keyword evidence="1" id="KW-0472">Membrane</keyword>
<dbReference type="EMBL" id="CAOJ01015695">
    <property type="protein sequence ID" value="CCO36232.1"/>
    <property type="molecule type" value="Genomic_DNA"/>
</dbReference>
<dbReference type="HOGENOM" id="CLU_1349725_0_0_1"/>
<comment type="function">
    <text evidence="1">Ethanolamine phosphate transferase involved in glycosylphosphatidylinositol-anchor biosynthesis. Transfers ethanolamine phosphate to the first alpha-1,4-linked mannose of the glycosylphosphatidylinositol precursor of GPI-anchor.</text>
</comment>
<keyword evidence="1" id="KW-0812">Transmembrane</keyword>
<dbReference type="PANTHER" id="PTHR12250">
    <property type="entry name" value="PHOSPHATIDYLINOSITOL GLYCAN, CLASS N"/>
    <property type="match status" value="1"/>
</dbReference>
<dbReference type="GO" id="GO:0051377">
    <property type="term" value="F:mannose-ethanolamine phosphotransferase activity"/>
    <property type="evidence" value="ECO:0007669"/>
    <property type="project" value="UniProtKB-UniRule"/>
</dbReference>
<dbReference type="AlphaFoldDB" id="M5CGJ6"/>
<evidence type="ECO:0000313" key="4">
    <source>
        <dbReference type="Proteomes" id="UP000012065"/>
    </source>
</evidence>
<dbReference type="Pfam" id="PF04987">
    <property type="entry name" value="PigN"/>
    <property type="match status" value="1"/>
</dbReference>
<name>M5CGJ6_THACB</name>
<comment type="similarity">
    <text evidence="1">Belongs to the PIGG/PIGN/PIGO family. PIGN subfamily.</text>
</comment>
<feature type="transmembrane region" description="Helical" evidence="1">
    <location>
        <begin position="102"/>
        <end position="127"/>
    </location>
</feature>
<feature type="transmembrane region" description="Helical" evidence="1">
    <location>
        <begin position="139"/>
        <end position="162"/>
    </location>
</feature>
<dbReference type="InterPro" id="IPR007070">
    <property type="entry name" value="GPI_EtnP_transferase_1"/>
</dbReference>
<comment type="subcellular location">
    <subcellularLocation>
        <location evidence="1">Endoplasmic reticulum membrane</location>
        <topology evidence="1">Multi-pass membrane protein</topology>
    </subcellularLocation>
</comment>
<sequence length="203" mass="22755">MQQYFLAFGPLFVLLSISTEGLFYASFSLTLFLWVEVEARLHQTLQKAGPKPVAPKPAKNIGWRAEALSRTLSEDESERPKATKPPVRRISRGLTGADVRRALFFLFFVQVAFFGAANVASVSSFYLEPVYRLIPVFNPFFMASLLIFKIVAPYVMLSTTFATLNKRVALPSFALFKVALGLTDVMSLTFFYLEMSSPVLETD</sequence>
<dbReference type="Proteomes" id="UP000012065">
    <property type="component" value="Unassembled WGS sequence"/>
</dbReference>
<dbReference type="EC" id="2.-.-.-" evidence="1"/>
<dbReference type="InterPro" id="IPR017852">
    <property type="entry name" value="GPI_EtnP_transferase_1_C"/>
</dbReference>
<dbReference type="GO" id="GO:0005789">
    <property type="term" value="C:endoplasmic reticulum membrane"/>
    <property type="evidence" value="ECO:0007669"/>
    <property type="project" value="UniProtKB-SubCell"/>
</dbReference>
<gene>
    <name evidence="3" type="ORF">BN14_10363</name>
</gene>
<keyword evidence="1 3" id="KW-0808">Transferase</keyword>
<accession>M5CGJ6</accession>
<dbReference type="UniPathway" id="UPA00196"/>
<organism evidence="3 4">
    <name type="scientific">Thanatephorus cucumeris (strain AG1-IB / isolate 7/3/14)</name>
    <name type="common">Lettuce bottom rot fungus</name>
    <name type="synonym">Rhizoctonia solani</name>
    <dbReference type="NCBI Taxonomy" id="1108050"/>
    <lineage>
        <taxon>Eukaryota</taxon>
        <taxon>Fungi</taxon>
        <taxon>Dikarya</taxon>
        <taxon>Basidiomycota</taxon>
        <taxon>Agaricomycotina</taxon>
        <taxon>Agaricomycetes</taxon>
        <taxon>Cantharellales</taxon>
        <taxon>Ceratobasidiaceae</taxon>
        <taxon>Rhizoctonia</taxon>
        <taxon>Rhizoctonia solani AG-1</taxon>
    </lineage>
</organism>
<evidence type="ECO:0000313" key="3">
    <source>
        <dbReference type="EMBL" id="CCO36232.1"/>
    </source>
</evidence>
<evidence type="ECO:0000256" key="1">
    <source>
        <dbReference type="RuleBase" id="RU367138"/>
    </source>
</evidence>
<feature type="transmembrane region" description="Helical" evidence="1">
    <location>
        <begin position="12"/>
        <end position="35"/>
    </location>
</feature>
<comment type="pathway">
    <text evidence="1">Glycolipid biosynthesis; glycosylphosphatidylinositol-anchor biosynthesis.</text>
</comment>
<feature type="domain" description="GPI ethanolamine phosphate transferase 1 C-terminal" evidence="2">
    <location>
        <begin position="2"/>
        <end position="193"/>
    </location>
</feature>
<proteinExistence type="inferred from homology"/>
<comment type="caution">
    <text evidence="3">The sequence shown here is derived from an EMBL/GenBank/DDBJ whole genome shotgun (WGS) entry which is preliminary data.</text>
</comment>
<reference evidence="3 4" key="1">
    <citation type="journal article" date="2013" name="J. Biotechnol.">
        <title>Establishment and interpretation of the genome sequence of the phytopathogenic fungus Rhizoctonia solani AG1-IB isolate 7/3/14.</title>
        <authorList>
            <person name="Wibberg D.W."/>
            <person name="Jelonek L.J."/>
            <person name="Rupp O.R."/>
            <person name="Hennig M.H."/>
            <person name="Eikmeyer F.E."/>
            <person name="Goesmann A.G."/>
            <person name="Hartmann A.H."/>
            <person name="Borriss R.B."/>
            <person name="Grosch R.G."/>
            <person name="Puehler A.P."/>
            <person name="Schlueter A.S."/>
        </authorList>
    </citation>
    <scope>NUCLEOTIDE SEQUENCE [LARGE SCALE GENOMIC DNA]</scope>
    <source>
        <strain evidence="4">AG1-IB / isolate 7/3/14</strain>
    </source>
</reference>